<sequence length="176" mass="20805">MICTWHYAITTGFNLQVTRGTCVLSQDPYQKRKKIMSPWVGQLRMMSHRMYNKMILFPIHQGNDNEQPQRDGHWFTIVVNMEAKKKANKVHAKVITLWKKYIAKHKGCTVPTIYMFELEFITGFKQFGILKAMQIWEGSRLSKLIGHDELKLRKDMLFEWINSPTKQDRLEELSLT</sequence>
<reference evidence="1" key="2">
    <citation type="submission" date="2015-07" db="EMBL/GenBank/DDBJ databases">
        <authorList>
            <person name="Noorani M."/>
        </authorList>
    </citation>
    <scope>NUCLEOTIDE SEQUENCE</scope>
    <source>
        <strain evidence="1">Yugu1</strain>
    </source>
</reference>
<protein>
    <recommendedName>
        <fullName evidence="2">Ubiquitin-like protease family profile domain-containing protein</fullName>
    </recommendedName>
</protein>
<dbReference type="AlphaFoldDB" id="A0A368RR09"/>
<reference evidence="1" key="1">
    <citation type="journal article" date="2012" name="Nat. Biotechnol.">
        <title>Reference genome sequence of the model plant Setaria.</title>
        <authorList>
            <person name="Bennetzen J.L."/>
            <person name="Schmutz J."/>
            <person name="Wang H."/>
            <person name="Percifield R."/>
            <person name="Hawkins J."/>
            <person name="Pontaroli A.C."/>
            <person name="Estep M."/>
            <person name="Feng L."/>
            <person name="Vaughn J.N."/>
            <person name="Grimwood J."/>
            <person name="Jenkins J."/>
            <person name="Barry K."/>
            <person name="Lindquist E."/>
            <person name="Hellsten U."/>
            <person name="Deshpande S."/>
            <person name="Wang X."/>
            <person name="Wu X."/>
            <person name="Mitros T."/>
            <person name="Triplett J."/>
            <person name="Yang X."/>
            <person name="Ye C.Y."/>
            <person name="Mauro-Herrera M."/>
            <person name="Wang L."/>
            <person name="Li P."/>
            <person name="Sharma M."/>
            <person name="Sharma R."/>
            <person name="Ronald P.C."/>
            <person name="Panaud O."/>
            <person name="Kellogg E.A."/>
            <person name="Brutnell T.P."/>
            <person name="Doust A.N."/>
            <person name="Tuskan G.A."/>
            <person name="Rokhsar D."/>
            <person name="Devos K.M."/>
        </authorList>
    </citation>
    <scope>NUCLEOTIDE SEQUENCE [LARGE SCALE GENOMIC DNA]</scope>
    <source>
        <strain evidence="1">Yugu1</strain>
    </source>
</reference>
<evidence type="ECO:0000313" key="1">
    <source>
        <dbReference type="EMBL" id="RCV32676.1"/>
    </source>
</evidence>
<dbReference type="OrthoDB" id="684332at2759"/>
<organism evidence="1">
    <name type="scientific">Setaria italica</name>
    <name type="common">Foxtail millet</name>
    <name type="synonym">Panicum italicum</name>
    <dbReference type="NCBI Taxonomy" id="4555"/>
    <lineage>
        <taxon>Eukaryota</taxon>
        <taxon>Viridiplantae</taxon>
        <taxon>Streptophyta</taxon>
        <taxon>Embryophyta</taxon>
        <taxon>Tracheophyta</taxon>
        <taxon>Spermatophyta</taxon>
        <taxon>Magnoliopsida</taxon>
        <taxon>Liliopsida</taxon>
        <taxon>Poales</taxon>
        <taxon>Poaceae</taxon>
        <taxon>PACMAD clade</taxon>
        <taxon>Panicoideae</taxon>
        <taxon>Panicodae</taxon>
        <taxon>Paniceae</taxon>
        <taxon>Cenchrinae</taxon>
        <taxon>Setaria</taxon>
    </lineage>
</organism>
<gene>
    <name evidence="1" type="ORF">SETIT_7G022100v2</name>
</gene>
<evidence type="ECO:0008006" key="2">
    <source>
        <dbReference type="Google" id="ProtNLM"/>
    </source>
</evidence>
<accession>A0A368RR09</accession>
<name>A0A368RR09_SETIT</name>
<proteinExistence type="predicted"/>
<dbReference type="EMBL" id="CM003534">
    <property type="protein sequence ID" value="RCV32676.1"/>
    <property type="molecule type" value="Genomic_DNA"/>
</dbReference>